<dbReference type="GO" id="GO:0008168">
    <property type="term" value="F:methyltransferase activity"/>
    <property type="evidence" value="ECO:0007669"/>
    <property type="project" value="InterPro"/>
</dbReference>
<organism evidence="2 3">
    <name type="scientific">Merluccius polli</name>
    <name type="common">Benguela hake</name>
    <name type="synonym">Merluccius cadenati</name>
    <dbReference type="NCBI Taxonomy" id="89951"/>
    <lineage>
        <taxon>Eukaryota</taxon>
        <taxon>Metazoa</taxon>
        <taxon>Chordata</taxon>
        <taxon>Craniata</taxon>
        <taxon>Vertebrata</taxon>
        <taxon>Euteleostomi</taxon>
        <taxon>Actinopterygii</taxon>
        <taxon>Neopterygii</taxon>
        <taxon>Teleostei</taxon>
        <taxon>Neoteleostei</taxon>
        <taxon>Acanthomorphata</taxon>
        <taxon>Zeiogadaria</taxon>
        <taxon>Gadariae</taxon>
        <taxon>Gadiformes</taxon>
        <taxon>Gadoidei</taxon>
        <taxon>Merlucciidae</taxon>
        <taxon>Merluccius</taxon>
    </lineage>
</organism>
<gene>
    <name evidence="2" type="ORF">N1851_006575</name>
</gene>
<comment type="caution">
    <text evidence="2">The sequence shown here is derived from an EMBL/GenBank/DDBJ whole genome shotgun (WGS) entry which is preliminary data.</text>
</comment>
<dbReference type="Pfam" id="PF09004">
    <property type="entry name" value="ALKBH8_N"/>
    <property type="match status" value="1"/>
</dbReference>
<dbReference type="PANTHER" id="PTHR47510">
    <property type="entry name" value="REVERSE TRANSCRIPTASE DOMAIN-CONTAINING PROTEIN"/>
    <property type="match status" value="1"/>
</dbReference>
<sequence>MDEQRCPTPAKSPQHGFPVRQELYSVARSDLKRDIRDAKASYKQRIGSHFDNSDPCGAWQGIRHVTNYKNTNPTTSSSASLLEQLNHFFDRHETGLQAVRLRLPTQHLPLDKGLPNKPARAPPLYYGERVDRVSSFKFLGTHFSEDLKWSTNINSLVKKAQQWLYFLRTLRKVNLPQQLLVSFYRCSIDSVLTHGIIVWYGNSSVADKKALQRVINTAQKITNTHLPALEAIAPTSCILKDSSHPAHHLFAILPSGKHDRSIKVRTTRLINSSYTKAITTLNSALKEHLP</sequence>
<name>A0AA47N5F7_MERPO</name>
<dbReference type="EMBL" id="JAOPHQ010001144">
    <property type="protein sequence ID" value="KAK0152049.1"/>
    <property type="molecule type" value="Genomic_DNA"/>
</dbReference>
<proteinExistence type="predicted"/>
<keyword evidence="3" id="KW-1185">Reference proteome</keyword>
<feature type="domain" description="Alkylated DNA repair protein AlkB homologue 8 N-terminal" evidence="1">
    <location>
        <begin position="149"/>
        <end position="190"/>
    </location>
</feature>
<reference evidence="2" key="1">
    <citation type="journal article" date="2023" name="Front. Mar. Sci.">
        <title>A new Merluccius polli reference genome to investigate the effects of global change in West African waters.</title>
        <authorList>
            <person name="Mateo J.L."/>
            <person name="Blanco-Fernandez C."/>
            <person name="Garcia-Vazquez E."/>
            <person name="Machado-Schiaffino G."/>
        </authorList>
    </citation>
    <scope>NUCLEOTIDE SEQUENCE</scope>
    <source>
        <strain evidence="2">C29</strain>
        <tissue evidence="2">Fin</tissue>
    </source>
</reference>
<dbReference type="InterPro" id="IPR015095">
    <property type="entry name" value="AlkB_hom8_N"/>
</dbReference>
<dbReference type="PANTHER" id="PTHR47510:SF3">
    <property type="entry name" value="ENDO_EXONUCLEASE_PHOSPHATASE DOMAIN-CONTAINING PROTEIN"/>
    <property type="match status" value="1"/>
</dbReference>
<accession>A0AA47N5F7</accession>
<dbReference type="GO" id="GO:0016706">
    <property type="term" value="F:2-oxoglutarate-dependent dioxygenase activity"/>
    <property type="evidence" value="ECO:0007669"/>
    <property type="project" value="InterPro"/>
</dbReference>
<dbReference type="Proteomes" id="UP001174136">
    <property type="component" value="Unassembled WGS sequence"/>
</dbReference>
<dbReference type="AlphaFoldDB" id="A0AA47N5F7"/>
<protein>
    <recommendedName>
        <fullName evidence="1">Alkylated DNA repair protein AlkB homologue 8 N-terminal domain-containing protein</fullName>
    </recommendedName>
</protein>
<evidence type="ECO:0000313" key="2">
    <source>
        <dbReference type="EMBL" id="KAK0152049.1"/>
    </source>
</evidence>
<evidence type="ECO:0000313" key="3">
    <source>
        <dbReference type="Proteomes" id="UP001174136"/>
    </source>
</evidence>
<evidence type="ECO:0000259" key="1">
    <source>
        <dbReference type="Pfam" id="PF09004"/>
    </source>
</evidence>